<dbReference type="Pfam" id="PF04502">
    <property type="entry name" value="Saf4_Yju2"/>
    <property type="match status" value="1"/>
</dbReference>
<name>A0A8H7PLY7_9FUNG</name>
<dbReference type="Proteomes" id="UP000612746">
    <property type="component" value="Unassembled WGS sequence"/>
</dbReference>
<dbReference type="GO" id="GO:0005684">
    <property type="term" value="C:U2-type spliceosomal complex"/>
    <property type="evidence" value="ECO:0007669"/>
    <property type="project" value="TreeGrafter"/>
</dbReference>
<protein>
    <recommendedName>
        <fullName evidence="4">Coiled-coil domain-containing protein 130</fullName>
    </recommendedName>
</protein>
<comment type="caution">
    <text evidence="2">The sequence shown here is derived from an EMBL/GenBank/DDBJ whole genome shotgun (WGS) entry which is preliminary data.</text>
</comment>
<gene>
    <name evidence="2" type="ORF">INT44_000387</name>
</gene>
<dbReference type="GO" id="GO:0000398">
    <property type="term" value="P:mRNA splicing, via spliceosome"/>
    <property type="evidence" value="ECO:0007669"/>
    <property type="project" value="InterPro"/>
</dbReference>
<dbReference type="AlphaFoldDB" id="A0A8H7PLY7"/>
<evidence type="ECO:0008006" key="4">
    <source>
        <dbReference type="Google" id="ProtNLM"/>
    </source>
</evidence>
<keyword evidence="3" id="KW-1185">Reference proteome</keyword>
<proteinExistence type="inferred from homology"/>
<evidence type="ECO:0000313" key="2">
    <source>
        <dbReference type="EMBL" id="KAG2175909.1"/>
    </source>
</evidence>
<dbReference type="GO" id="GO:0071014">
    <property type="term" value="C:post-mRNA release spliceosomal complex"/>
    <property type="evidence" value="ECO:0007669"/>
    <property type="project" value="TreeGrafter"/>
</dbReference>
<evidence type="ECO:0000256" key="1">
    <source>
        <dbReference type="ARBA" id="ARBA00005595"/>
    </source>
</evidence>
<dbReference type="EMBL" id="JAEPRA010000014">
    <property type="protein sequence ID" value="KAG2175909.1"/>
    <property type="molecule type" value="Genomic_DNA"/>
</dbReference>
<evidence type="ECO:0000313" key="3">
    <source>
        <dbReference type="Proteomes" id="UP000612746"/>
    </source>
</evidence>
<dbReference type="PANTHER" id="PTHR12111">
    <property type="entry name" value="SPLICING FACTOR YJU2"/>
    <property type="match status" value="1"/>
</dbReference>
<dbReference type="OrthoDB" id="360327at2759"/>
<dbReference type="InterPro" id="IPR007590">
    <property type="entry name" value="Saf4/Yju2"/>
</dbReference>
<dbReference type="PANTHER" id="PTHR12111:SF2">
    <property type="entry name" value="SPLICING FACTOR YJU2B-RELATED"/>
    <property type="match status" value="1"/>
</dbReference>
<reference evidence="2" key="1">
    <citation type="submission" date="2020-12" db="EMBL/GenBank/DDBJ databases">
        <title>Metabolic potential, ecology and presence of endohyphal bacteria is reflected in genomic diversity of Mucoromycotina.</title>
        <authorList>
            <person name="Muszewska A."/>
            <person name="Okrasinska A."/>
            <person name="Steczkiewicz K."/>
            <person name="Drgas O."/>
            <person name="Orlowska M."/>
            <person name="Perlinska-Lenart U."/>
            <person name="Aleksandrzak-Piekarczyk T."/>
            <person name="Szatraj K."/>
            <person name="Zielenkiewicz U."/>
            <person name="Pilsyk S."/>
            <person name="Malc E."/>
            <person name="Mieczkowski P."/>
            <person name="Kruszewska J.S."/>
            <person name="Biernat P."/>
            <person name="Pawlowska J."/>
        </authorList>
    </citation>
    <scope>NUCLEOTIDE SEQUENCE</scope>
    <source>
        <strain evidence="2">WA0000051536</strain>
    </source>
</reference>
<organism evidence="2 3">
    <name type="scientific">Umbelopsis vinacea</name>
    <dbReference type="NCBI Taxonomy" id="44442"/>
    <lineage>
        <taxon>Eukaryota</taxon>
        <taxon>Fungi</taxon>
        <taxon>Fungi incertae sedis</taxon>
        <taxon>Mucoromycota</taxon>
        <taxon>Mucoromycotina</taxon>
        <taxon>Umbelopsidomycetes</taxon>
        <taxon>Umbelopsidales</taxon>
        <taxon>Umbelopsidaceae</taxon>
        <taxon>Umbelopsis</taxon>
    </lineage>
</organism>
<comment type="similarity">
    <text evidence="1">Belongs to the CWC16 family.</text>
</comment>
<sequence length="329" mass="37770">MQPFNKYYPPDWTPEKGSVNKFVGKHPLGDRARKIDQGILVVRFELPFNIWCEGCDNHIGMGVRYNAEKKKIGNYFSTPIWQFRMKCHLCDNWIEIHTNPKDTKYDVVSGARQKVEEWEPEDSEVIRLKDEATTEKLENDAFFKLEHGVQDQRKAADSVPVLTQLQRLNDAQWSDPYTLSQQLRRKFRDQKKVEKANVEKANQLKDKMSLHIDLVDEHPDDEIRAKLTEFEDPVIAAAEKRKKDAEVSPLFSKRRRDTKGGAKDVLASRLVTQTRRKVDPFLQTANSFGQSSKQNTLADIVVVSKEVPESSSSAISLVSVDYIDSDTSD</sequence>
<accession>A0A8H7PLY7</accession>